<dbReference type="PANTHER" id="PTHR14911">
    <property type="entry name" value="THUMP DOMAIN-CONTAINING"/>
    <property type="match status" value="1"/>
</dbReference>
<feature type="domain" description="THUMP" evidence="6">
    <location>
        <begin position="154"/>
        <end position="255"/>
    </location>
</feature>
<dbReference type="AlphaFoldDB" id="A0AAD9QWR4"/>
<keyword evidence="8" id="KW-1185">Reference proteome</keyword>
<dbReference type="Gene3D" id="3.30.2130.30">
    <property type="match status" value="2"/>
</dbReference>
<keyword evidence="4" id="KW-0694">RNA-binding</keyword>
<dbReference type="GO" id="GO:0043527">
    <property type="term" value="C:tRNA methyltransferase complex"/>
    <property type="evidence" value="ECO:0007669"/>
    <property type="project" value="UniProtKB-ARBA"/>
</dbReference>
<dbReference type="Proteomes" id="UP001249851">
    <property type="component" value="Unassembled WGS sequence"/>
</dbReference>
<gene>
    <name evidence="7" type="ORF">P5673_006853</name>
</gene>
<dbReference type="GO" id="GO:0016423">
    <property type="term" value="F:tRNA (guanine) methyltransferase activity"/>
    <property type="evidence" value="ECO:0007669"/>
    <property type="project" value="TreeGrafter"/>
</dbReference>
<comment type="subcellular location">
    <subcellularLocation>
        <location evidence="1">Cytoplasm</location>
    </subcellularLocation>
</comment>
<feature type="region of interest" description="Disordered" evidence="5">
    <location>
        <begin position="123"/>
        <end position="180"/>
    </location>
</feature>
<protein>
    <submittedName>
        <fullName evidence="7">tRNA (Guanine(6)-N2)-methyltransferase THUMP3</fullName>
    </submittedName>
</protein>
<organism evidence="7 8">
    <name type="scientific">Acropora cervicornis</name>
    <name type="common">Staghorn coral</name>
    <dbReference type="NCBI Taxonomy" id="6130"/>
    <lineage>
        <taxon>Eukaryota</taxon>
        <taxon>Metazoa</taxon>
        <taxon>Cnidaria</taxon>
        <taxon>Anthozoa</taxon>
        <taxon>Hexacorallia</taxon>
        <taxon>Scleractinia</taxon>
        <taxon>Astrocoeniina</taxon>
        <taxon>Acroporidae</taxon>
        <taxon>Acropora</taxon>
    </lineage>
</organism>
<keyword evidence="2" id="KW-0808">Transferase</keyword>
<dbReference type="CDD" id="cd11715">
    <property type="entry name" value="THUMP_AdoMetMT"/>
    <property type="match status" value="1"/>
</dbReference>
<dbReference type="InterPro" id="IPR029063">
    <property type="entry name" value="SAM-dependent_MTases_sf"/>
</dbReference>
<evidence type="ECO:0000256" key="1">
    <source>
        <dbReference type="ARBA" id="ARBA00004496"/>
    </source>
</evidence>
<evidence type="ECO:0000313" key="8">
    <source>
        <dbReference type="Proteomes" id="UP001249851"/>
    </source>
</evidence>
<dbReference type="GO" id="GO:0030488">
    <property type="term" value="P:tRNA methylation"/>
    <property type="evidence" value="ECO:0007669"/>
    <property type="project" value="TreeGrafter"/>
</dbReference>
<keyword evidence="2" id="KW-0489">Methyltransferase</keyword>
<reference evidence="7" key="1">
    <citation type="journal article" date="2023" name="G3 (Bethesda)">
        <title>Whole genome assembly and annotation of the endangered Caribbean coral Acropora cervicornis.</title>
        <authorList>
            <person name="Selwyn J.D."/>
            <person name="Vollmer S.V."/>
        </authorList>
    </citation>
    <scope>NUCLEOTIDE SEQUENCE</scope>
    <source>
        <strain evidence="7">K2</strain>
    </source>
</reference>
<name>A0AAD9QWR4_ACRCE</name>
<dbReference type="GO" id="GO:0005737">
    <property type="term" value="C:cytoplasm"/>
    <property type="evidence" value="ECO:0007669"/>
    <property type="project" value="UniProtKB-SubCell"/>
</dbReference>
<feature type="compositionally biased region" description="Basic and acidic residues" evidence="5">
    <location>
        <begin position="150"/>
        <end position="180"/>
    </location>
</feature>
<dbReference type="InterPro" id="IPR004114">
    <property type="entry name" value="THUMP_dom"/>
</dbReference>
<evidence type="ECO:0000256" key="5">
    <source>
        <dbReference type="SAM" id="MobiDB-lite"/>
    </source>
</evidence>
<keyword evidence="3" id="KW-0819">tRNA processing</keyword>
<evidence type="ECO:0000256" key="2">
    <source>
        <dbReference type="ARBA" id="ARBA00022603"/>
    </source>
</evidence>
<accession>A0AAD9QWR4</accession>
<evidence type="ECO:0000259" key="6">
    <source>
        <dbReference type="PROSITE" id="PS51165"/>
    </source>
</evidence>
<dbReference type="InterPro" id="IPR000241">
    <property type="entry name" value="RlmKL-like_Mtase"/>
</dbReference>
<dbReference type="EMBL" id="JARQWQ010000011">
    <property type="protein sequence ID" value="KAK2568815.1"/>
    <property type="molecule type" value="Genomic_DNA"/>
</dbReference>
<comment type="caution">
    <text evidence="7">The sequence shown here is derived from an EMBL/GenBank/DDBJ whole genome shotgun (WGS) entry which is preliminary data.</text>
</comment>
<sequence length="452" mass="50424">MADWVTVCATVSTGLESIAVKECKEKLACKSIREGRGRVYFEISVDSFSEVKILRSVENLFIVLKEFEEGSEEIDCFSSDILEKFYKLPQHLEWSLALSLWKQFTGYEGILFKNETTEGKRLEDGTVAPVDCADNQNKGEDPVGEDETDSDSKENPAKRIKRSNEDPHDELQDNKCDHTLMKNNSSENGSLLLLPRFRVTCTRTGKNHSFSSPEAAAKFGGGINDWFGWRVDLSNADIEVLLNIVENHVVIGVSLTKESRGKRNIVHFGPTTLKSSIAYCMLKLADIQPGDVVCDPMCGGGSIPIEAVLNWPICAHLCGDNHEMAPPRTLANVQSVTGQQADKRKSLPLDIYQWNVCNLPLKSDSVDVFISDLPFGKKSGSKHENWNLYPKALEEMARVCCAESGRAVLLTQDKRVMGQVLNKTEQWKKDLTLWINMGGLKAGLYVLSRTKK</sequence>
<reference evidence="7" key="2">
    <citation type="journal article" date="2023" name="Science">
        <title>Genomic signatures of disease resistance in endangered staghorn corals.</title>
        <authorList>
            <person name="Vollmer S.V."/>
            <person name="Selwyn J.D."/>
            <person name="Despard B.A."/>
            <person name="Roesel C.L."/>
        </authorList>
    </citation>
    <scope>NUCLEOTIDE SEQUENCE</scope>
    <source>
        <strain evidence="7">K2</strain>
    </source>
</reference>
<dbReference type="Gene3D" id="3.40.50.150">
    <property type="entry name" value="Vaccinia Virus protein VP39"/>
    <property type="match status" value="1"/>
</dbReference>
<evidence type="ECO:0000256" key="4">
    <source>
        <dbReference type="PROSITE-ProRule" id="PRU00529"/>
    </source>
</evidence>
<dbReference type="FunFam" id="3.40.50.150:FF:000073">
    <property type="entry name" value="THUMP domain containing 3"/>
    <property type="match status" value="1"/>
</dbReference>
<dbReference type="PANTHER" id="PTHR14911:SF13">
    <property type="entry name" value="TRNA (GUANINE(6)-N2)-METHYLTRANSFERASE THUMP3"/>
    <property type="match status" value="1"/>
</dbReference>
<dbReference type="SUPFAM" id="SSF143437">
    <property type="entry name" value="THUMP domain-like"/>
    <property type="match status" value="1"/>
</dbReference>
<dbReference type="SMART" id="SM00981">
    <property type="entry name" value="THUMP"/>
    <property type="match status" value="1"/>
</dbReference>
<evidence type="ECO:0000313" key="7">
    <source>
        <dbReference type="EMBL" id="KAK2568815.1"/>
    </source>
</evidence>
<dbReference type="Pfam" id="PF01170">
    <property type="entry name" value="UPF0020"/>
    <property type="match status" value="1"/>
</dbReference>
<proteinExistence type="predicted"/>
<dbReference type="PROSITE" id="PS51165">
    <property type="entry name" value="THUMP"/>
    <property type="match status" value="1"/>
</dbReference>
<dbReference type="GO" id="GO:0003723">
    <property type="term" value="F:RNA binding"/>
    <property type="evidence" value="ECO:0007669"/>
    <property type="project" value="UniProtKB-UniRule"/>
</dbReference>
<evidence type="ECO:0000256" key="3">
    <source>
        <dbReference type="ARBA" id="ARBA00022694"/>
    </source>
</evidence>
<dbReference type="SUPFAM" id="SSF53335">
    <property type="entry name" value="S-adenosyl-L-methionine-dependent methyltransferases"/>
    <property type="match status" value="1"/>
</dbReference>
<dbReference type="Pfam" id="PF02926">
    <property type="entry name" value="THUMP"/>
    <property type="match status" value="1"/>
</dbReference>